<comment type="cofactor">
    <cofactor evidence="8">
        <name>a divalent metal cation</name>
        <dbReference type="ChEBI" id="CHEBI:60240"/>
    </cofactor>
</comment>
<dbReference type="Pfam" id="PF02545">
    <property type="entry name" value="Maf"/>
    <property type="match status" value="1"/>
</dbReference>
<dbReference type="FunFam" id="3.90.950.10:FF:000005">
    <property type="entry name" value="7-methyl-GTP pyrophosphatase"/>
    <property type="match status" value="1"/>
</dbReference>
<dbReference type="HAMAP" id="MF_00528">
    <property type="entry name" value="Maf"/>
    <property type="match status" value="1"/>
</dbReference>
<accession>A0A1H8QEI1</accession>
<dbReference type="RefSeq" id="WP_091639688.1">
    <property type="nucleotide sequence ID" value="NZ_FOEG01000001.1"/>
</dbReference>
<evidence type="ECO:0000256" key="8">
    <source>
        <dbReference type="HAMAP-Rule" id="MF_00528"/>
    </source>
</evidence>
<organism evidence="9 10">
    <name type="scientific">Aquisalimonas asiatica</name>
    <dbReference type="NCBI Taxonomy" id="406100"/>
    <lineage>
        <taxon>Bacteria</taxon>
        <taxon>Pseudomonadati</taxon>
        <taxon>Pseudomonadota</taxon>
        <taxon>Gammaproteobacteria</taxon>
        <taxon>Chromatiales</taxon>
        <taxon>Ectothiorhodospiraceae</taxon>
        <taxon>Aquisalimonas</taxon>
    </lineage>
</organism>
<proteinExistence type="inferred from homology"/>
<dbReference type="GO" id="GO:0009117">
    <property type="term" value="P:nucleotide metabolic process"/>
    <property type="evidence" value="ECO:0007669"/>
    <property type="project" value="UniProtKB-KW"/>
</dbReference>
<comment type="catalytic activity">
    <reaction evidence="5">
        <text>N(7)-methyl-GTP + H2O = N(7)-methyl-GMP + diphosphate + H(+)</text>
        <dbReference type="Rhea" id="RHEA:58744"/>
        <dbReference type="ChEBI" id="CHEBI:15377"/>
        <dbReference type="ChEBI" id="CHEBI:15378"/>
        <dbReference type="ChEBI" id="CHEBI:33019"/>
        <dbReference type="ChEBI" id="CHEBI:58285"/>
        <dbReference type="ChEBI" id="CHEBI:87133"/>
    </reaction>
</comment>
<dbReference type="InterPro" id="IPR003697">
    <property type="entry name" value="Maf-like"/>
</dbReference>
<comment type="caution">
    <text evidence="8">Lacks conserved residue(s) required for the propagation of feature annotation.</text>
</comment>
<dbReference type="AlphaFoldDB" id="A0A1H8QEI1"/>
<dbReference type="InterPro" id="IPR029001">
    <property type="entry name" value="ITPase-like_fam"/>
</dbReference>
<dbReference type="OrthoDB" id="9813694at2"/>
<evidence type="ECO:0000256" key="1">
    <source>
        <dbReference type="ARBA" id="ARBA00004496"/>
    </source>
</evidence>
<evidence type="ECO:0000313" key="9">
    <source>
        <dbReference type="EMBL" id="SEO52612.1"/>
    </source>
</evidence>
<reference evidence="9 10" key="1">
    <citation type="submission" date="2016-10" db="EMBL/GenBank/DDBJ databases">
        <authorList>
            <person name="de Groot N.N."/>
        </authorList>
    </citation>
    <scope>NUCLEOTIDE SEQUENCE [LARGE SCALE GENOMIC DNA]</scope>
    <source>
        <strain evidence="9 10">CGMCC 1.6291</strain>
    </source>
</reference>
<keyword evidence="3 8" id="KW-0378">Hydrolase</keyword>
<dbReference type="STRING" id="406100.SAMN04488052_101535"/>
<dbReference type="PIRSF" id="PIRSF006305">
    <property type="entry name" value="Maf"/>
    <property type="match status" value="1"/>
</dbReference>
<dbReference type="SUPFAM" id="SSF52972">
    <property type="entry name" value="ITPase-like"/>
    <property type="match status" value="1"/>
</dbReference>
<dbReference type="GO" id="GO:0005737">
    <property type="term" value="C:cytoplasm"/>
    <property type="evidence" value="ECO:0007669"/>
    <property type="project" value="UniProtKB-SubCell"/>
</dbReference>
<dbReference type="Proteomes" id="UP000199657">
    <property type="component" value="Unassembled WGS sequence"/>
</dbReference>
<evidence type="ECO:0000256" key="3">
    <source>
        <dbReference type="ARBA" id="ARBA00022801"/>
    </source>
</evidence>
<comment type="function">
    <text evidence="8">Nucleoside triphosphate pyrophosphatase. May have a dual role in cell division arrest and in preventing the incorporation of modified nucleotides into cellular nucleic acids.</text>
</comment>
<dbReference type="PANTHER" id="PTHR43213:SF10">
    <property type="entry name" value="7-METHYL-GTP PYROPHOSPHATASE"/>
    <property type="match status" value="1"/>
</dbReference>
<gene>
    <name evidence="9" type="ORF">SAMN04488052_101535</name>
</gene>
<dbReference type="Gene3D" id="3.90.950.10">
    <property type="match status" value="1"/>
</dbReference>
<evidence type="ECO:0000256" key="6">
    <source>
        <dbReference type="ARBA" id="ARBA00053369"/>
    </source>
</evidence>
<dbReference type="EC" id="3.6.1.9" evidence="8"/>
<dbReference type="CDD" id="cd00555">
    <property type="entry name" value="Maf"/>
    <property type="match status" value="1"/>
</dbReference>
<evidence type="ECO:0000256" key="7">
    <source>
        <dbReference type="ARBA" id="ARBA00060749"/>
    </source>
</evidence>
<evidence type="ECO:0000256" key="2">
    <source>
        <dbReference type="ARBA" id="ARBA00022490"/>
    </source>
</evidence>
<keyword evidence="4 8" id="KW-0546">Nucleotide metabolism</keyword>
<protein>
    <recommendedName>
        <fullName evidence="8">Nucleoside triphosphate pyrophosphatase</fullName>
        <ecNumber evidence="8">3.6.1.9</ecNumber>
    </recommendedName>
    <alternativeName>
        <fullName evidence="8">Nucleotide pyrophosphatase</fullName>
        <shortName evidence="8">Nucleotide PPase</shortName>
    </alternativeName>
</protein>
<evidence type="ECO:0000256" key="5">
    <source>
        <dbReference type="ARBA" id="ARBA00050213"/>
    </source>
</evidence>
<comment type="subcellular location">
    <subcellularLocation>
        <location evidence="1 8">Cytoplasm</location>
    </subcellularLocation>
</comment>
<dbReference type="NCBIfam" id="TIGR00172">
    <property type="entry name" value="maf"/>
    <property type="match status" value="1"/>
</dbReference>
<dbReference type="GO" id="GO:0047429">
    <property type="term" value="F:nucleoside triphosphate diphosphatase activity"/>
    <property type="evidence" value="ECO:0007669"/>
    <property type="project" value="UniProtKB-EC"/>
</dbReference>
<keyword evidence="10" id="KW-1185">Reference proteome</keyword>
<comment type="catalytic activity">
    <reaction evidence="8">
        <text>a 2'-deoxyribonucleoside 5'-triphosphate + H2O = a 2'-deoxyribonucleoside 5'-phosphate + diphosphate + H(+)</text>
        <dbReference type="Rhea" id="RHEA:44644"/>
        <dbReference type="ChEBI" id="CHEBI:15377"/>
        <dbReference type="ChEBI" id="CHEBI:15378"/>
        <dbReference type="ChEBI" id="CHEBI:33019"/>
        <dbReference type="ChEBI" id="CHEBI:61560"/>
        <dbReference type="ChEBI" id="CHEBI:65317"/>
        <dbReference type="EC" id="3.6.1.9"/>
    </reaction>
</comment>
<feature type="active site" description="Proton acceptor" evidence="8">
    <location>
        <position position="71"/>
    </location>
</feature>
<name>A0A1H8QEI1_9GAMM</name>
<dbReference type="EMBL" id="FOEG01000001">
    <property type="protein sequence ID" value="SEO52612.1"/>
    <property type="molecule type" value="Genomic_DNA"/>
</dbReference>
<keyword evidence="2 8" id="KW-0963">Cytoplasm</keyword>
<sequence length="194" mass="21302">MVHSRVVLASGSRHRAQLLQRLLPEFTTDAPDIDERVGADETADRYVTRLAEEKARAVADRHPDSLVIGSDQACVLRDRILGKPADHEAAVQQLLDSSGRVVTFLTGLCVLNTQTGATQVDVVPFRVRFRRLTRDGVERYLQREPAYDAAGSFHSEGLGIALFERLEGADPTALVGLPLIRLVSMLHEEGLALP</sequence>
<comment type="function">
    <text evidence="6">Nucleoside triphosphate pyrophosphatase that hydrolyzes 7-methyl-GTP (m(7)GTP). May have a dual role in cell division arrest and in preventing the incorporation of modified nucleotides into cellular nucleic acids.</text>
</comment>
<evidence type="ECO:0000256" key="4">
    <source>
        <dbReference type="ARBA" id="ARBA00023080"/>
    </source>
</evidence>
<dbReference type="PANTHER" id="PTHR43213">
    <property type="entry name" value="BIFUNCTIONAL DTTP/UTP PYROPHOSPHATASE/METHYLTRANSFERASE PROTEIN-RELATED"/>
    <property type="match status" value="1"/>
</dbReference>
<comment type="similarity">
    <text evidence="7">Belongs to the Maf family. YceF subfamily.</text>
</comment>
<comment type="catalytic activity">
    <reaction evidence="8">
        <text>a ribonucleoside 5'-triphosphate + H2O = a ribonucleoside 5'-phosphate + diphosphate + H(+)</text>
        <dbReference type="Rhea" id="RHEA:23996"/>
        <dbReference type="ChEBI" id="CHEBI:15377"/>
        <dbReference type="ChEBI" id="CHEBI:15378"/>
        <dbReference type="ChEBI" id="CHEBI:33019"/>
        <dbReference type="ChEBI" id="CHEBI:58043"/>
        <dbReference type="ChEBI" id="CHEBI:61557"/>
        <dbReference type="EC" id="3.6.1.9"/>
    </reaction>
</comment>
<evidence type="ECO:0000313" key="10">
    <source>
        <dbReference type="Proteomes" id="UP000199657"/>
    </source>
</evidence>